<evidence type="ECO:0000313" key="18">
    <source>
        <dbReference type="EMBL" id="KAK7203599.1"/>
    </source>
</evidence>
<accession>A0ABR1F183</accession>
<evidence type="ECO:0000256" key="9">
    <source>
        <dbReference type="ARBA" id="ARBA00023098"/>
    </source>
</evidence>
<dbReference type="InterPro" id="IPR045022">
    <property type="entry name" value="KDSR-like"/>
</dbReference>
<comment type="function">
    <text evidence="14">Catalyzes the reduction of 3'-oxosphinganine (3-ketodihydrosphingosine/KDS) to sphinganine (dihydrosphingosine/DHS), the second step of de novo sphingolipid biosynthesis.</text>
</comment>
<evidence type="ECO:0000256" key="15">
    <source>
        <dbReference type="ARBA" id="ARBA00048930"/>
    </source>
</evidence>
<dbReference type="CDD" id="cd08939">
    <property type="entry name" value="KDSR-like_SDR_c"/>
    <property type="match status" value="1"/>
</dbReference>
<dbReference type="PANTHER" id="PTHR43550">
    <property type="entry name" value="3-KETODIHYDROSPHINGOSINE REDUCTASE"/>
    <property type="match status" value="1"/>
</dbReference>
<comment type="pathway">
    <text evidence="2">Lipid metabolism; sphingolipid metabolism.</text>
</comment>
<keyword evidence="19" id="KW-1185">Reference proteome</keyword>
<evidence type="ECO:0000256" key="12">
    <source>
        <dbReference type="ARBA" id="ARBA00029797"/>
    </source>
</evidence>
<evidence type="ECO:0000256" key="10">
    <source>
        <dbReference type="ARBA" id="ARBA00026112"/>
    </source>
</evidence>
<keyword evidence="9" id="KW-0443">Lipid metabolism</keyword>
<feature type="transmembrane region" description="Helical" evidence="17">
    <location>
        <begin position="269"/>
        <end position="290"/>
    </location>
</feature>
<evidence type="ECO:0000313" key="19">
    <source>
        <dbReference type="Proteomes" id="UP001498771"/>
    </source>
</evidence>
<evidence type="ECO:0000256" key="3">
    <source>
        <dbReference type="ARBA" id="ARBA00004991"/>
    </source>
</evidence>
<dbReference type="EC" id="1.1.1.102" evidence="10"/>
<dbReference type="Gene3D" id="3.40.50.720">
    <property type="entry name" value="NAD(P)-binding Rossmann-like Domain"/>
    <property type="match status" value="1"/>
</dbReference>
<proteinExistence type="inferred from homology"/>
<comment type="pathway">
    <text evidence="3">Sphingolipid metabolism.</text>
</comment>
<dbReference type="RefSeq" id="XP_064766632.1">
    <property type="nucleotide sequence ID" value="XM_064911194.1"/>
</dbReference>
<gene>
    <name evidence="18" type="ORF">BZA70DRAFT_269021</name>
</gene>
<sequence>MVTRNQDEEKFMHKLAIVSGASQGLGLALAKALAARGADVVLVARREKLLVEAVEEVERYKLMDGQIIKYLVADLTSAPEAEGVVSLCGRPSPDFVFCCAGGCTAKLLLDTTSSELGSSVAINYNTALYLAHASMRAMAATGTTQHTRSIVFFSSVTHFYPFIGYGSYAPLKSALRTLADVMRQELLPYNVSVPVVFAGNFLSEGYEQENLTKPEITRKIEGPSEAIPADLCAEKVIRAMVRGQEMITTDTIGWFLSGLVLGASPRSNYLLTTLFGVLFAVFSPVFEWVVERDIKAFFRTRVDRSTAVLTQAATTESAGSQRSNESKESTLS</sequence>
<evidence type="ECO:0000256" key="13">
    <source>
        <dbReference type="ARBA" id="ARBA00032891"/>
    </source>
</evidence>
<evidence type="ECO:0000256" key="7">
    <source>
        <dbReference type="ARBA" id="ARBA00022919"/>
    </source>
</evidence>
<dbReference type="Proteomes" id="UP001498771">
    <property type="component" value="Unassembled WGS sequence"/>
</dbReference>
<dbReference type="EMBL" id="JBBJBU010000011">
    <property type="protein sequence ID" value="KAK7203599.1"/>
    <property type="molecule type" value="Genomic_DNA"/>
</dbReference>
<evidence type="ECO:0000256" key="1">
    <source>
        <dbReference type="ARBA" id="ARBA00004240"/>
    </source>
</evidence>
<dbReference type="GeneID" id="90036706"/>
<keyword evidence="5" id="KW-0256">Endoplasmic reticulum</keyword>
<protein>
    <recommendedName>
        <fullName evidence="11">3-ketodihydrosphingosine reductase TSC10</fullName>
        <ecNumber evidence="10">1.1.1.102</ecNumber>
    </recommendedName>
    <alternativeName>
        <fullName evidence="13">3-dehydrosphinganine reductase</fullName>
    </alternativeName>
    <alternativeName>
        <fullName evidence="12">KDS reductase</fullName>
    </alternativeName>
</protein>
<comment type="subcellular location">
    <subcellularLocation>
        <location evidence="1">Endoplasmic reticulum</location>
    </subcellularLocation>
</comment>
<evidence type="ECO:0000256" key="2">
    <source>
        <dbReference type="ARBA" id="ARBA00004760"/>
    </source>
</evidence>
<keyword evidence="17" id="KW-1133">Transmembrane helix</keyword>
<comment type="caution">
    <text evidence="18">The sequence shown here is derived from an EMBL/GenBank/DDBJ whole genome shotgun (WGS) entry which is preliminary data.</text>
</comment>
<evidence type="ECO:0000256" key="14">
    <source>
        <dbReference type="ARBA" id="ARBA00044737"/>
    </source>
</evidence>
<evidence type="ECO:0000256" key="6">
    <source>
        <dbReference type="ARBA" id="ARBA00022857"/>
    </source>
</evidence>
<name>A0ABR1F183_9ASCO</name>
<keyword evidence="7" id="KW-0746">Sphingolipid metabolism</keyword>
<dbReference type="Pfam" id="PF00106">
    <property type="entry name" value="adh_short"/>
    <property type="match status" value="1"/>
</dbReference>
<dbReference type="InterPro" id="IPR036291">
    <property type="entry name" value="NAD(P)-bd_dom_sf"/>
</dbReference>
<evidence type="ECO:0000256" key="4">
    <source>
        <dbReference type="ARBA" id="ARBA00006484"/>
    </source>
</evidence>
<keyword evidence="17" id="KW-0812">Transmembrane</keyword>
<feature type="region of interest" description="Disordered" evidence="16">
    <location>
        <begin position="313"/>
        <end position="332"/>
    </location>
</feature>
<reference evidence="18 19" key="1">
    <citation type="submission" date="2024-03" db="EMBL/GenBank/DDBJ databases">
        <title>Genome-scale model development and genomic sequencing of the oleaginous clade Lipomyces.</title>
        <authorList>
            <consortium name="Lawrence Berkeley National Laboratory"/>
            <person name="Czajka J.J."/>
            <person name="Han Y."/>
            <person name="Kim J."/>
            <person name="Mondo S.J."/>
            <person name="Hofstad B.A."/>
            <person name="Robles A."/>
            <person name="Haridas S."/>
            <person name="Riley R."/>
            <person name="LaButti K."/>
            <person name="Pangilinan J."/>
            <person name="Andreopoulos W."/>
            <person name="Lipzen A."/>
            <person name="Yan J."/>
            <person name="Wang M."/>
            <person name="Ng V."/>
            <person name="Grigoriev I.V."/>
            <person name="Spatafora J.W."/>
            <person name="Magnuson J.K."/>
            <person name="Baker S.E."/>
            <person name="Pomraning K.R."/>
        </authorList>
    </citation>
    <scope>NUCLEOTIDE SEQUENCE [LARGE SCALE GENOMIC DNA]</scope>
    <source>
        <strain evidence="18 19">Phaff 52-87</strain>
    </source>
</reference>
<keyword evidence="8" id="KW-0560">Oxidoreductase</keyword>
<evidence type="ECO:0000256" key="16">
    <source>
        <dbReference type="SAM" id="MobiDB-lite"/>
    </source>
</evidence>
<evidence type="ECO:0000256" key="5">
    <source>
        <dbReference type="ARBA" id="ARBA00022824"/>
    </source>
</evidence>
<comment type="similarity">
    <text evidence="4">Belongs to the short-chain dehydrogenases/reductases (SDR) family.</text>
</comment>
<comment type="catalytic activity">
    <reaction evidence="15">
        <text>sphinganine + NADP(+) = 3-oxosphinganine + NADPH + H(+)</text>
        <dbReference type="Rhea" id="RHEA:22640"/>
        <dbReference type="ChEBI" id="CHEBI:15378"/>
        <dbReference type="ChEBI" id="CHEBI:57783"/>
        <dbReference type="ChEBI" id="CHEBI:57817"/>
        <dbReference type="ChEBI" id="CHEBI:58299"/>
        <dbReference type="ChEBI" id="CHEBI:58349"/>
        <dbReference type="EC" id="1.1.1.102"/>
    </reaction>
    <physiologicalReaction direction="right-to-left" evidence="15">
        <dbReference type="Rhea" id="RHEA:22642"/>
    </physiologicalReaction>
</comment>
<organism evidence="18 19">
    <name type="scientific">Myxozyma melibiosi</name>
    <dbReference type="NCBI Taxonomy" id="54550"/>
    <lineage>
        <taxon>Eukaryota</taxon>
        <taxon>Fungi</taxon>
        <taxon>Dikarya</taxon>
        <taxon>Ascomycota</taxon>
        <taxon>Saccharomycotina</taxon>
        <taxon>Lipomycetes</taxon>
        <taxon>Lipomycetales</taxon>
        <taxon>Lipomycetaceae</taxon>
        <taxon>Myxozyma</taxon>
    </lineage>
</organism>
<keyword evidence="6" id="KW-0521">NADP</keyword>
<evidence type="ECO:0000256" key="8">
    <source>
        <dbReference type="ARBA" id="ARBA00023002"/>
    </source>
</evidence>
<keyword evidence="17" id="KW-0472">Membrane</keyword>
<evidence type="ECO:0000256" key="17">
    <source>
        <dbReference type="SAM" id="Phobius"/>
    </source>
</evidence>
<feature type="compositionally biased region" description="Polar residues" evidence="16">
    <location>
        <begin position="313"/>
        <end position="323"/>
    </location>
</feature>
<dbReference type="SUPFAM" id="SSF51735">
    <property type="entry name" value="NAD(P)-binding Rossmann-fold domains"/>
    <property type="match status" value="1"/>
</dbReference>
<dbReference type="PRINTS" id="PR00081">
    <property type="entry name" value="GDHRDH"/>
</dbReference>
<evidence type="ECO:0000256" key="11">
    <source>
        <dbReference type="ARBA" id="ARBA00026241"/>
    </source>
</evidence>
<dbReference type="InterPro" id="IPR002347">
    <property type="entry name" value="SDR_fam"/>
</dbReference>
<dbReference type="PANTHER" id="PTHR43550:SF3">
    <property type="entry name" value="3-KETODIHYDROSPHINGOSINE REDUCTASE"/>
    <property type="match status" value="1"/>
</dbReference>